<dbReference type="Proteomes" id="UP001199319">
    <property type="component" value="Unassembled WGS sequence"/>
</dbReference>
<comment type="pathway">
    <text evidence="1 6">Amino-acid degradation; L-arginine degradation via ADI pathway; carbamoyl phosphate from L-arginine: step 1/2.</text>
</comment>
<keyword evidence="9" id="KW-1185">Reference proteome</keyword>
<dbReference type="InterPro" id="IPR003876">
    <property type="entry name" value="Arg_deiminase"/>
</dbReference>
<dbReference type="NCBIfam" id="NF002381">
    <property type="entry name" value="PRK01388.1"/>
    <property type="match status" value="1"/>
</dbReference>
<dbReference type="SUPFAM" id="SSF55909">
    <property type="entry name" value="Pentein"/>
    <property type="match status" value="1"/>
</dbReference>
<dbReference type="GO" id="GO:0005737">
    <property type="term" value="C:cytoplasm"/>
    <property type="evidence" value="ECO:0007669"/>
    <property type="project" value="UniProtKB-SubCell"/>
</dbReference>
<dbReference type="EC" id="3.5.3.6" evidence="6"/>
<dbReference type="AlphaFoldDB" id="A0AAE3AGC1"/>
<evidence type="ECO:0000256" key="4">
    <source>
        <dbReference type="ARBA" id="ARBA00022801"/>
    </source>
</evidence>
<evidence type="ECO:0000313" key="9">
    <source>
        <dbReference type="Proteomes" id="UP001199319"/>
    </source>
</evidence>
<dbReference type="PANTHER" id="PTHR47271">
    <property type="entry name" value="ARGININE DEIMINASE"/>
    <property type="match status" value="1"/>
</dbReference>
<accession>A0AAE3AGC1</accession>
<protein>
    <recommendedName>
        <fullName evidence="6">Arginine deiminase</fullName>
        <shortName evidence="6">ADI</shortName>
        <ecNumber evidence="6">3.5.3.6</ecNumber>
    </recommendedName>
    <alternativeName>
        <fullName evidence="6">Arginine dihydrolase</fullName>
        <shortName evidence="6">AD</shortName>
    </alternativeName>
</protein>
<keyword evidence="6" id="KW-0963">Cytoplasm</keyword>
<evidence type="ECO:0000256" key="1">
    <source>
        <dbReference type="ARBA" id="ARBA00005213"/>
    </source>
</evidence>
<comment type="catalytic activity">
    <reaction evidence="5 6">
        <text>L-arginine + H2O = L-citrulline + NH4(+)</text>
        <dbReference type="Rhea" id="RHEA:19597"/>
        <dbReference type="ChEBI" id="CHEBI:15377"/>
        <dbReference type="ChEBI" id="CHEBI:28938"/>
        <dbReference type="ChEBI" id="CHEBI:32682"/>
        <dbReference type="ChEBI" id="CHEBI:57743"/>
        <dbReference type="EC" id="3.5.3.6"/>
    </reaction>
</comment>
<reference evidence="8" key="1">
    <citation type="submission" date="2021-10" db="EMBL/GenBank/DDBJ databases">
        <title>Anaerobic single-cell dispensing facilitates the cultivation of human gut bacteria.</title>
        <authorList>
            <person name="Afrizal A."/>
        </authorList>
    </citation>
    <scope>NUCLEOTIDE SEQUENCE</scope>
    <source>
        <strain evidence="8">CLA-AA-H272</strain>
    </source>
</reference>
<evidence type="ECO:0000256" key="7">
    <source>
        <dbReference type="PIRSR" id="PIRSR006356-1"/>
    </source>
</evidence>
<organism evidence="8 9">
    <name type="scientific">Brotocaccenecus cirricatena</name>
    <dbReference type="NCBI Taxonomy" id="3064195"/>
    <lineage>
        <taxon>Bacteria</taxon>
        <taxon>Bacillati</taxon>
        <taxon>Bacillota</taxon>
        <taxon>Clostridia</taxon>
        <taxon>Eubacteriales</taxon>
        <taxon>Oscillospiraceae</taxon>
        <taxon>Brotocaccenecus</taxon>
    </lineage>
</organism>
<gene>
    <name evidence="6" type="primary">arcA</name>
    <name evidence="8" type="ORF">LKD37_07975</name>
</gene>
<proteinExistence type="inferred from homology"/>
<keyword evidence="4 6" id="KW-0378">Hydrolase</keyword>
<dbReference type="PRINTS" id="PR01466">
    <property type="entry name" value="ARGDEIMINASE"/>
</dbReference>
<dbReference type="EMBL" id="JAJEPW010000019">
    <property type="protein sequence ID" value="MCC2129450.1"/>
    <property type="molecule type" value="Genomic_DNA"/>
</dbReference>
<sequence length="407" mass="45817">MPICVKSEIGPLKRVLLQRPGRELEHLSPNTMGQLLFDDIPYLYGAQREHDCFAQILRDNGAEVVYLEDLTAQVLAGDEELRRRFVEETIRRAGSTAMGYRGDLKRYLLDIQDPLELVLKTMEGVSYQDVFPNEQGRLSSLVHTGARFLMPPIPNLYFTRDPFACIGRGVSLNHMFTDTRNRETLYGDYVLRHHPDYAGQVPLYYTPDQYFWIEGGDILNLSRRVLGVGISQRTQPEAIEQLASAIFADESSEIDTVLAFEIPSTRAFMHLDTVFTQVDVDKFTVHPGILGTLRIFELTGRGQGKLTTREVSGPLEQVLAGYLGLDRVQLIRCGGSSQIAAEREQWNDGSNTLCIAPGAVVVYDRNYVTNQILEDSGIRVLKMPSAELSRGRGGPRCMSMPLWRDEI</sequence>
<name>A0AAE3AGC1_9FIRM</name>
<dbReference type="GO" id="GO:0016990">
    <property type="term" value="F:arginine deiminase activity"/>
    <property type="evidence" value="ECO:0007669"/>
    <property type="project" value="UniProtKB-UniRule"/>
</dbReference>
<dbReference type="Gene3D" id="1.10.3930.10">
    <property type="entry name" value="Arginine deiminase"/>
    <property type="match status" value="1"/>
</dbReference>
<comment type="subcellular location">
    <subcellularLocation>
        <location evidence="6">Cytoplasm</location>
    </subcellularLocation>
</comment>
<comment type="caution">
    <text evidence="8">The sequence shown here is derived from an EMBL/GenBank/DDBJ whole genome shotgun (WGS) entry which is preliminary data.</text>
</comment>
<evidence type="ECO:0000256" key="3">
    <source>
        <dbReference type="ARBA" id="ARBA00022503"/>
    </source>
</evidence>
<dbReference type="PIRSF" id="PIRSF006356">
    <property type="entry name" value="Arg_deiminase"/>
    <property type="match status" value="1"/>
</dbReference>
<evidence type="ECO:0000256" key="6">
    <source>
        <dbReference type="HAMAP-Rule" id="MF_00242"/>
    </source>
</evidence>
<evidence type="ECO:0000256" key="5">
    <source>
        <dbReference type="ARBA" id="ARBA00049429"/>
    </source>
</evidence>
<comment type="similarity">
    <text evidence="2 6">Belongs to the arginine deiminase family.</text>
</comment>
<dbReference type="RefSeq" id="WP_302928730.1">
    <property type="nucleotide sequence ID" value="NZ_JAJEPW010000019.1"/>
</dbReference>
<dbReference type="PANTHER" id="PTHR47271:SF2">
    <property type="entry name" value="ARGININE DEIMINASE"/>
    <property type="match status" value="1"/>
</dbReference>
<evidence type="ECO:0000313" key="8">
    <source>
        <dbReference type="EMBL" id="MCC2129450.1"/>
    </source>
</evidence>
<dbReference type="GO" id="GO:0019546">
    <property type="term" value="P:L-arginine deiminase pathway"/>
    <property type="evidence" value="ECO:0007669"/>
    <property type="project" value="TreeGrafter"/>
</dbReference>
<dbReference type="Gene3D" id="3.75.10.10">
    <property type="entry name" value="L-arginine/glycine Amidinotransferase, Chain A"/>
    <property type="match status" value="1"/>
</dbReference>
<feature type="active site" description="Amidino-cysteine intermediate" evidence="6 7">
    <location>
        <position position="397"/>
    </location>
</feature>
<dbReference type="Pfam" id="PF02274">
    <property type="entry name" value="ADI"/>
    <property type="match status" value="1"/>
</dbReference>
<dbReference type="HAMAP" id="MF_00242">
    <property type="entry name" value="Arg_deiminase"/>
    <property type="match status" value="1"/>
</dbReference>
<evidence type="ECO:0000256" key="2">
    <source>
        <dbReference type="ARBA" id="ARBA00010206"/>
    </source>
</evidence>
<keyword evidence="3 6" id="KW-0056">Arginine metabolism</keyword>